<keyword evidence="6 7" id="KW-0378">Hydrolase</keyword>
<keyword evidence="5 7" id="KW-0547">Nucleotide-binding</keyword>
<keyword evidence="10" id="KW-1185">Reference proteome</keyword>
<keyword evidence="4 7" id="KW-0479">Metal-binding</keyword>
<dbReference type="SUPFAM" id="SSF64167">
    <property type="entry name" value="SurE-like"/>
    <property type="match status" value="1"/>
</dbReference>
<evidence type="ECO:0000256" key="3">
    <source>
        <dbReference type="ARBA" id="ARBA00022490"/>
    </source>
</evidence>
<dbReference type="PANTHER" id="PTHR30457">
    <property type="entry name" value="5'-NUCLEOTIDASE SURE"/>
    <property type="match status" value="1"/>
</dbReference>
<evidence type="ECO:0000259" key="8">
    <source>
        <dbReference type="Pfam" id="PF01975"/>
    </source>
</evidence>
<evidence type="ECO:0000256" key="6">
    <source>
        <dbReference type="ARBA" id="ARBA00022801"/>
    </source>
</evidence>
<evidence type="ECO:0000256" key="4">
    <source>
        <dbReference type="ARBA" id="ARBA00022723"/>
    </source>
</evidence>
<feature type="domain" description="Survival protein SurE-like phosphatase/nucleotidase" evidence="8">
    <location>
        <begin position="4"/>
        <end position="188"/>
    </location>
</feature>
<evidence type="ECO:0000256" key="7">
    <source>
        <dbReference type="HAMAP-Rule" id="MF_00060"/>
    </source>
</evidence>
<dbReference type="Proteomes" id="UP001061361">
    <property type="component" value="Chromosome"/>
</dbReference>
<dbReference type="Gene3D" id="3.40.1210.10">
    <property type="entry name" value="Survival protein SurE-like phosphatase/nucleotidase"/>
    <property type="match status" value="1"/>
</dbReference>
<organism evidence="9 10">
    <name type="scientific">Pseudodesulfovibrio portus</name>
    <dbReference type="NCBI Taxonomy" id="231439"/>
    <lineage>
        <taxon>Bacteria</taxon>
        <taxon>Pseudomonadati</taxon>
        <taxon>Thermodesulfobacteriota</taxon>
        <taxon>Desulfovibrionia</taxon>
        <taxon>Desulfovibrionales</taxon>
        <taxon>Desulfovibrionaceae</taxon>
    </lineage>
</organism>
<evidence type="ECO:0000313" key="10">
    <source>
        <dbReference type="Proteomes" id="UP001061361"/>
    </source>
</evidence>
<feature type="binding site" evidence="7">
    <location>
        <position position="10"/>
    </location>
    <ligand>
        <name>a divalent metal cation</name>
        <dbReference type="ChEBI" id="CHEBI:60240"/>
    </ligand>
</feature>
<name>A0ABM8AMQ2_9BACT</name>
<accession>A0ABM8AMQ2</accession>
<evidence type="ECO:0000256" key="2">
    <source>
        <dbReference type="ARBA" id="ARBA00011062"/>
    </source>
</evidence>
<proteinExistence type="inferred from homology"/>
<comment type="subcellular location">
    <subcellularLocation>
        <location evidence="7">Cytoplasm</location>
    </subcellularLocation>
</comment>
<dbReference type="EMBL" id="AP026708">
    <property type="protein sequence ID" value="BDQ32556.1"/>
    <property type="molecule type" value="Genomic_DNA"/>
</dbReference>
<evidence type="ECO:0000256" key="1">
    <source>
        <dbReference type="ARBA" id="ARBA00000815"/>
    </source>
</evidence>
<dbReference type="EC" id="3.1.3.5" evidence="7"/>
<dbReference type="NCBIfam" id="NF001490">
    <property type="entry name" value="PRK00346.1-4"/>
    <property type="match status" value="1"/>
</dbReference>
<dbReference type="PANTHER" id="PTHR30457:SF12">
    <property type="entry name" value="5'_3'-NUCLEOTIDASE SURE"/>
    <property type="match status" value="1"/>
</dbReference>
<dbReference type="InterPro" id="IPR036523">
    <property type="entry name" value="SurE-like_sf"/>
</dbReference>
<comment type="function">
    <text evidence="7">Nucleotidase that shows phosphatase activity on nucleoside 5'-monophosphates.</text>
</comment>
<dbReference type="InterPro" id="IPR002828">
    <property type="entry name" value="SurE-like_Pase/nucleotidase"/>
</dbReference>
<dbReference type="Pfam" id="PF01975">
    <property type="entry name" value="SurE"/>
    <property type="match status" value="1"/>
</dbReference>
<sequence length="251" mass="27207">MMNILLANDDGIQAVGLRALYFALVDAGHDVHVVAPVTEQSAVGHAVTLSMPVRVKQFKENGFVGQGVYGTPVDCVKLGLSTLLPDKPDLVLSGINAGANVGVDILYSGTVSAATEGALMEIPAMAVSMDNFNPEDLSGQARFTAELLPKIPWLDLPRKCVLNLNFPDCPVEEAGELVLCPHTRASYTDWYDTRKDPRGRPYYWLDGAIPPERISPDRDRALLTDGHVTLTPLHFDFTDHDALNLLKAAGM</sequence>
<comment type="catalytic activity">
    <reaction evidence="1 7">
        <text>a ribonucleoside 5'-phosphate + H2O = a ribonucleoside + phosphate</text>
        <dbReference type="Rhea" id="RHEA:12484"/>
        <dbReference type="ChEBI" id="CHEBI:15377"/>
        <dbReference type="ChEBI" id="CHEBI:18254"/>
        <dbReference type="ChEBI" id="CHEBI:43474"/>
        <dbReference type="ChEBI" id="CHEBI:58043"/>
        <dbReference type="EC" id="3.1.3.5"/>
    </reaction>
</comment>
<feature type="binding site" evidence="7">
    <location>
        <position position="41"/>
    </location>
    <ligand>
        <name>a divalent metal cation</name>
        <dbReference type="ChEBI" id="CHEBI:60240"/>
    </ligand>
</feature>
<comment type="cofactor">
    <cofactor evidence="7">
        <name>a divalent metal cation</name>
        <dbReference type="ChEBI" id="CHEBI:60240"/>
    </cofactor>
    <text evidence="7">Binds 1 divalent metal cation per subunit.</text>
</comment>
<protein>
    <recommendedName>
        <fullName evidence="7">5'-nucleotidase SurE</fullName>
        <ecNumber evidence="7">3.1.3.5</ecNumber>
    </recommendedName>
    <alternativeName>
        <fullName evidence="7">Nucleoside 5'-monophosphate phosphohydrolase</fullName>
    </alternativeName>
</protein>
<evidence type="ECO:0000256" key="5">
    <source>
        <dbReference type="ARBA" id="ARBA00022741"/>
    </source>
</evidence>
<comment type="similarity">
    <text evidence="2 7">Belongs to the SurE nucleotidase family.</text>
</comment>
<feature type="binding site" evidence="7">
    <location>
        <position position="96"/>
    </location>
    <ligand>
        <name>a divalent metal cation</name>
        <dbReference type="ChEBI" id="CHEBI:60240"/>
    </ligand>
</feature>
<keyword evidence="3 7" id="KW-0963">Cytoplasm</keyword>
<dbReference type="HAMAP" id="MF_00060">
    <property type="entry name" value="SurE"/>
    <property type="match status" value="1"/>
</dbReference>
<reference evidence="9" key="1">
    <citation type="submission" date="2022-08" db="EMBL/GenBank/DDBJ databases">
        <title>Genome Sequence of the sulphate-reducing bacterium, Pseudodesulfovibrio portus JCM14722.</title>
        <authorList>
            <person name="Kondo R."/>
            <person name="Kataoka T."/>
        </authorList>
    </citation>
    <scope>NUCLEOTIDE SEQUENCE</scope>
    <source>
        <strain evidence="9">JCM 14722</strain>
    </source>
</reference>
<evidence type="ECO:0000313" key="9">
    <source>
        <dbReference type="EMBL" id="BDQ32556.1"/>
    </source>
</evidence>
<dbReference type="NCBIfam" id="TIGR00087">
    <property type="entry name" value="surE"/>
    <property type="match status" value="1"/>
</dbReference>
<dbReference type="InterPro" id="IPR030048">
    <property type="entry name" value="SurE"/>
</dbReference>
<gene>
    <name evidence="7 9" type="primary">surE</name>
    <name evidence="9" type="ORF">JCM14722_00980</name>
</gene>
<feature type="binding site" evidence="7">
    <location>
        <position position="9"/>
    </location>
    <ligand>
        <name>a divalent metal cation</name>
        <dbReference type="ChEBI" id="CHEBI:60240"/>
    </ligand>
</feature>